<protein>
    <submittedName>
        <fullName evidence="1">Uncharacterized protein</fullName>
    </submittedName>
</protein>
<name>A0A2S8FQ37_9BACT</name>
<evidence type="ECO:0000313" key="2">
    <source>
        <dbReference type="Proteomes" id="UP000238322"/>
    </source>
</evidence>
<sequence>MTTEIARAESMWMQIKSQLHLLSPENLTDDEQKMATQVEADLKRVLKGSGWRYSSNNYIVRGQSCVQAANDRGAYVAPHLPCKFTIISVTHKSKLHTYNATFFRSSKGRSHYWLFDTYVMGTTSVYYAGPFLPSVLYHNTENKTYYGGRPGKWW</sequence>
<evidence type="ECO:0000313" key="1">
    <source>
        <dbReference type="EMBL" id="PQO34296.1"/>
    </source>
</evidence>
<reference evidence="1 2" key="1">
    <citation type="submission" date="2018-02" db="EMBL/GenBank/DDBJ databases">
        <title>Comparative genomes isolates from brazilian mangrove.</title>
        <authorList>
            <person name="Araujo J.E."/>
            <person name="Taketani R.G."/>
            <person name="Silva M.C.P."/>
            <person name="Loureco M.V."/>
            <person name="Andreote F.D."/>
        </authorList>
    </citation>
    <scope>NUCLEOTIDE SEQUENCE [LARGE SCALE GENOMIC DNA]</scope>
    <source>
        <strain evidence="1 2">Hex-1 MGV</strain>
    </source>
</reference>
<proteinExistence type="predicted"/>
<dbReference type="EMBL" id="PUHY01000010">
    <property type="protein sequence ID" value="PQO34296.1"/>
    <property type="molecule type" value="Genomic_DNA"/>
</dbReference>
<dbReference type="Proteomes" id="UP000238322">
    <property type="component" value="Unassembled WGS sequence"/>
</dbReference>
<accession>A0A2S8FQ37</accession>
<comment type="caution">
    <text evidence="1">The sequence shown here is derived from an EMBL/GenBank/DDBJ whole genome shotgun (WGS) entry which is preliminary data.</text>
</comment>
<organism evidence="1 2">
    <name type="scientific">Blastopirellula marina</name>
    <dbReference type="NCBI Taxonomy" id="124"/>
    <lineage>
        <taxon>Bacteria</taxon>
        <taxon>Pseudomonadati</taxon>
        <taxon>Planctomycetota</taxon>
        <taxon>Planctomycetia</taxon>
        <taxon>Pirellulales</taxon>
        <taxon>Pirellulaceae</taxon>
        <taxon>Blastopirellula</taxon>
    </lineage>
</organism>
<dbReference type="AlphaFoldDB" id="A0A2S8FQ37"/>
<gene>
    <name evidence="1" type="ORF">C5Y83_12240</name>
</gene>
<dbReference type="RefSeq" id="WP_105330026.1">
    <property type="nucleotide sequence ID" value="NZ_PUHY01000010.1"/>
</dbReference>